<proteinExistence type="predicted"/>
<dbReference type="PANTHER" id="PTHR34115">
    <property type="entry name" value="PROTEIN, PUTATIVE-RELATED"/>
    <property type="match status" value="1"/>
</dbReference>
<dbReference type="InterPro" id="IPR053258">
    <property type="entry name" value="Ca-permeable_cation_channel"/>
</dbReference>
<feature type="non-terminal residue" evidence="2">
    <location>
        <position position="1"/>
    </location>
</feature>
<protein>
    <submittedName>
        <fullName evidence="2">Uncharacterized protein</fullName>
    </submittedName>
</protein>
<dbReference type="AlphaFoldDB" id="A0ABC8SQB9"/>
<keyword evidence="1" id="KW-0472">Membrane</keyword>
<organism evidence="2 3">
    <name type="scientific">Ilex paraguariensis</name>
    <name type="common">yerba mate</name>
    <dbReference type="NCBI Taxonomy" id="185542"/>
    <lineage>
        <taxon>Eukaryota</taxon>
        <taxon>Viridiplantae</taxon>
        <taxon>Streptophyta</taxon>
        <taxon>Embryophyta</taxon>
        <taxon>Tracheophyta</taxon>
        <taxon>Spermatophyta</taxon>
        <taxon>Magnoliopsida</taxon>
        <taxon>eudicotyledons</taxon>
        <taxon>Gunneridae</taxon>
        <taxon>Pentapetalae</taxon>
        <taxon>asterids</taxon>
        <taxon>campanulids</taxon>
        <taxon>Aquifoliales</taxon>
        <taxon>Aquifoliaceae</taxon>
        <taxon>Ilex</taxon>
    </lineage>
</organism>
<gene>
    <name evidence="2" type="ORF">ILEXP_LOCUS28094</name>
</gene>
<feature type="transmembrane region" description="Helical" evidence="1">
    <location>
        <begin position="74"/>
        <end position="94"/>
    </location>
</feature>
<keyword evidence="1" id="KW-1133">Transmembrane helix</keyword>
<dbReference type="Proteomes" id="UP001642360">
    <property type="component" value="Unassembled WGS sequence"/>
</dbReference>
<reference evidence="2 3" key="1">
    <citation type="submission" date="2024-02" db="EMBL/GenBank/DDBJ databases">
        <authorList>
            <person name="Vignale AGUSTIN F."/>
            <person name="Sosa J E."/>
            <person name="Modenutti C."/>
        </authorList>
    </citation>
    <scope>NUCLEOTIDE SEQUENCE [LARGE SCALE GENOMIC DNA]</scope>
</reference>
<evidence type="ECO:0000256" key="1">
    <source>
        <dbReference type="SAM" id="Phobius"/>
    </source>
</evidence>
<dbReference type="PANTHER" id="PTHR34115:SF6">
    <property type="entry name" value="PROTEIN, PUTATIVE-RELATED"/>
    <property type="match status" value="1"/>
</dbReference>
<dbReference type="EMBL" id="CAUOFW020003347">
    <property type="protein sequence ID" value="CAK9159397.1"/>
    <property type="molecule type" value="Genomic_DNA"/>
</dbReference>
<comment type="caution">
    <text evidence="2">The sequence shown here is derived from an EMBL/GenBank/DDBJ whole genome shotgun (WGS) entry which is preliminary data.</text>
</comment>
<evidence type="ECO:0000313" key="3">
    <source>
        <dbReference type="Proteomes" id="UP001642360"/>
    </source>
</evidence>
<accession>A0ABC8SQB9</accession>
<feature type="transmembrane region" description="Helical" evidence="1">
    <location>
        <begin position="133"/>
        <end position="151"/>
    </location>
</feature>
<keyword evidence="3" id="KW-1185">Reference proteome</keyword>
<name>A0ABC8SQB9_9AQUA</name>
<keyword evidence="1" id="KW-0812">Transmembrane</keyword>
<evidence type="ECO:0000313" key="2">
    <source>
        <dbReference type="EMBL" id="CAK9159397.1"/>
    </source>
</evidence>
<feature type="transmembrane region" description="Helical" evidence="1">
    <location>
        <begin position="106"/>
        <end position="127"/>
    </location>
</feature>
<sequence length="191" mass="21978">RFKMVARRISKMRKYRTSIYRDDIPVYAITTTSTSGKSSPPSHEIFKYLVPLLFALVATKYQARNEDPFEAHPINMWCFVIATIIYGLALGIRKQNTLRVAKYSQIIDHVILFFGALSSVSLLSVLLPRCLGFLSFGVMSFVLIIIAWNKLKHGFCWLYDRATDRFTFIPDIRDWFTQGNMAAQPNPSPRM</sequence>